<evidence type="ECO:0000313" key="1">
    <source>
        <dbReference type="EMBL" id="PON44525.1"/>
    </source>
</evidence>
<sequence length="112" mass="13076">MSYLKKVVREFLPLKREYTLEILEEQGKIDHVGDLNCGKTHEKAKMTSVIKHNMLSFNNQIIENSEIIVEMKIEPTAIDVLEEIEAKKYAKQELVTKDIEEYHKKDINTSKV</sequence>
<reference evidence="2" key="1">
    <citation type="submission" date="2016-06" db="EMBL/GenBank/DDBJ databases">
        <title>Parallel loss of symbiosis genes in relatives of nitrogen-fixing non-legume Parasponia.</title>
        <authorList>
            <person name="Van Velzen R."/>
            <person name="Holmer R."/>
            <person name="Bu F."/>
            <person name="Rutten L."/>
            <person name="Van Zeijl A."/>
            <person name="Liu W."/>
            <person name="Santuari L."/>
            <person name="Cao Q."/>
            <person name="Sharma T."/>
            <person name="Shen D."/>
            <person name="Roswanjaya Y."/>
            <person name="Wardhani T."/>
            <person name="Kalhor M.S."/>
            <person name="Jansen J."/>
            <person name="Van den Hoogen J."/>
            <person name="Gungor B."/>
            <person name="Hartog M."/>
            <person name="Hontelez J."/>
            <person name="Verver J."/>
            <person name="Yang W.-C."/>
            <person name="Schijlen E."/>
            <person name="Repin R."/>
            <person name="Schilthuizen M."/>
            <person name="Schranz E."/>
            <person name="Heidstra R."/>
            <person name="Miyata K."/>
            <person name="Fedorova E."/>
            <person name="Kohlen W."/>
            <person name="Bisseling T."/>
            <person name="Smit S."/>
            <person name="Geurts R."/>
        </authorList>
    </citation>
    <scope>NUCLEOTIDE SEQUENCE [LARGE SCALE GENOMIC DNA]</scope>
    <source>
        <strain evidence="2">cv. WU1-14</strain>
    </source>
</reference>
<name>A0A2P5B6Y5_PARAD</name>
<keyword evidence="2" id="KW-1185">Reference proteome</keyword>
<gene>
    <name evidence="1" type="ORF">PanWU01x14_266030</name>
</gene>
<dbReference type="Proteomes" id="UP000237105">
    <property type="component" value="Unassembled WGS sequence"/>
</dbReference>
<comment type="caution">
    <text evidence="1">The sequence shown here is derived from an EMBL/GenBank/DDBJ whole genome shotgun (WGS) entry which is preliminary data.</text>
</comment>
<organism evidence="1 2">
    <name type="scientific">Parasponia andersonii</name>
    <name type="common">Sponia andersonii</name>
    <dbReference type="NCBI Taxonomy" id="3476"/>
    <lineage>
        <taxon>Eukaryota</taxon>
        <taxon>Viridiplantae</taxon>
        <taxon>Streptophyta</taxon>
        <taxon>Embryophyta</taxon>
        <taxon>Tracheophyta</taxon>
        <taxon>Spermatophyta</taxon>
        <taxon>Magnoliopsida</taxon>
        <taxon>eudicotyledons</taxon>
        <taxon>Gunneridae</taxon>
        <taxon>Pentapetalae</taxon>
        <taxon>rosids</taxon>
        <taxon>fabids</taxon>
        <taxon>Rosales</taxon>
        <taxon>Cannabaceae</taxon>
        <taxon>Parasponia</taxon>
    </lineage>
</organism>
<proteinExistence type="predicted"/>
<dbReference type="EMBL" id="JXTB01000348">
    <property type="protein sequence ID" value="PON44525.1"/>
    <property type="molecule type" value="Genomic_DNA"/>
</dbReference>
<evidence type="ECO:0000313" key="2">
    <source>
        <dbReference type="Proteomes" id="UP000237105"/>
    </source>
</evidence>
<accession>A0A2P5B6Y5</accession>
<dbReference type="AlphaFoldDB" id="A0A2P5B6Y5"/>
<dbReference type="OrthoDB" id="10392615at2759"/>
<protein>
    <submittedName>
        <fullName evidence="1">Uncharacterized protein</fullName>
    </submittedName>
</protein>